<dbReference type="EMBL" id="BPLQ01002857">
    <property type="protein sequence ID" value="GIX96066.1"/>
    <property type="molecule type" value="Genomic_DNA"/>
</dbReference>
<keyword evidence="3" id="KW-1185">Reference proteome</keyword>
<name>A0AAV4PIY1_9ARAC</name>
<reference evidence="2 3" key="1">
    <citation type="submission" date="2021-06" db="EMBL/GenBank/DDBJ databases">
        <title>Caerostris darwini draft genome.</title>
        <authorList>
            <person name="Kono N."/>
            <person name="Arakawa K."/>
        </authorList>
    </citation>
    <scope>NUCLEOTIDE SEQUENCE [LARGE SCALE GENOMIC DNA]</scope>
</reference>
<protein>
    <submittedName>
        <fullName evidence="2">Uncharacterized protein</fullName>
    </submittedName>
</protein>
<evidence type="ECO:0000256" key="1">
    <source>
        <dbReference type="SAM" id="MobiDB-lite"/>
    </source>
</evidence>
<comment type="caution">
    <text evidence="2">The sequence shown here is derived from an EMBL/GenBank/DDBJ whole genome shotgun (WGS) entry which is preliminary data.</text>
</comment>
<organism evidence="2 3">
    <name type="scientific">Caerostris darwini</name>
    <dbReference type="NCBI Taxonomy" id="1538125"/>
    <lineage>
        <taxon>Eukaryota</taxon>
        <taxon>Metazoa</taxon>
        <taxon>Ecdysozoa</taxon>
        <taxon>Arthropoda</taxon>
        <taxon>Chelicerata</taxon>
        <taxon>Arachnida</taxon>
        <taxon>Araneae</taxon>
        <taxon>Araneomorphae</taxon>
        <taxon>Entelegynae</taxon>
        <taxon>Araneoidea</taxon>
        <taxon>Araneidae</taxon>
        <taxon>Caerostris</taxon>
    </lineage>
</organism>
<accession>A0AAV4PIY1</accession>
<evidence type="ECO:0000313" key="3">
    <source>
        <dbReference type="Proteomes" id="UP001054837"/>
    </source>
</evidence>
<feature type="compositionally biased region" description="Low complexity" evidence="1">
    <location>
        <begin position="115"/>
        <end position="129"/>
    </location>
</feature>
<dbReference type="AlphaFoldDB" id="A0AAV4PIY1"/>
<feature type="region of interest" description="Disordered" evidence="1">
    <location>
        <begin position="111"/>
        <end position="139"/>
    </location>
</feature>
<evidence type="ECO:0000313" key="2">
    <source>
        <dbReference type="EMBL" id="GIX96066.1"/>
    </source>
</evidence>
<proteinExistence type="predicted"/>
<sequence>MSVLVEIFSSFGLKTSDLEDVEPKPTENIIPATQITDVLQKSALETAIISRHSLDQLENRLSQSDPNSEEAAKLKGPLTFYTDHYRTNLKVALEDITDYPPEELQAILKAKNKYTNSSTEETSNQTPPTHRGSLHGNIR</sequence>
<dbReference type="Proteomes" id="UP001054837">
    <property type="component" value="Unassembled WGS sequence"/>
</dbReference>
<gene>
    <name evidence="2" type="ORF">CDAR_377271</name>
</gene>